<name>A0A239FS85_9RHOB</name>
<protein>
    <recommendedName>
        <fullName evidence="3">MSP1 EGF domain 1</fullName>
    </recommendedName>
</protein>
<dbReference type="EMBL" id="FZON01000022">
    <property type="protein sequence ID" value="SNS59906.1"/>
    <property type="molecule type" value="Genomic_DNA"/>
</dbReference>
<sequence>MSHATSLRAELAVVHGQTLPASPPETNHPEGRVDGKYPTGHLLARLFSKLAFAAGVVAALAFPAFAQDGTGPMPENAQPRGYGGGWVCDSGYRVERAECLALDIPEHAYPTGHSYGAGWECDRGYEEVNRTFCNPIPVPANAFLRAFGYDWQCERGFRQERDACVPIVLPEYAYLTEDRSGTGWTCDRGYAAVAGTCMPIAVPANAYLTNAAYGAAWACERGFVKIDDRCDAIVVPANAFLAQASYGPGWSCERGYEPLSGACVAIDLPENAYLDRSGNRWSCNRGFQLSNGVCILGR</sequence>
<dbReference type="OrthoDB" id="7617860at2"/>
<evidence type="ECO:0000313" key="2">
    <source>
        <dbReference type="Proteomes" id="UP000198440"/>
    </source>
</evidence>
<evidence type="ECO:0000313" key="1">
    <source>
        <dbReference type="EMBL" id="SNS59906.1"/>
    </source>
</evidence>
<reference evidence="1 2" key="1">
    <citation type="submission" date="2017-06" db="EMBL/GenBank/DDBJ databases">
        <authorList>
            <person name="Kim H.J."/>
            <person name="Triplett B.A."/>
        </authorList>
    </citation>
    <scope>NUCLEOTIDE SEQUENCE [LARGE SCALE GENOMIC DNA]</scope>
    <source>
        <strain evidence="1 2">DSM 11445</strain>
    </source>
</reference>
<evidence type="ECO:0008006" key="3">
    <source>
        <dbReference type="Google" id="ProtNLM"/>
    </source>
</evidence>
<dbReference type="InterPro" id="IPR009030">
    <property type="entry name" value="Growth_fac_rcpt_cys_sf"/>
</dbReference>
<gene>
    <name evidence="1" type="ORF">SAMN04488078_102221</name>
</gene>
<dbReference type="AlphaFoldDB" id="A0A239FS85"/>
<dbReference type="SUPFAM" id="SSF57184">
    <property type="entry name" value="Growth factor receptor domain"/>
    <property type="match status" value="1"/>
</dbReference>
<accession>A0A239FS85</accession>
<dbReference type="Gene3D" id="2.10.25.10">
    <property type="entry name" value="Laminin"/>
    <property type="match status" value="6"/>
</dbReference>
<proteinExistence type="predicted"/>
<dbReference type="Proteomes" id="UP000198440">
    <property type="component" value="Unassembled WGS sequence"/>
</dbReference>
<dbReference type="RefSeq" id="WP_141135867.1">
    <property type="nucleotide sequence ID" value="NZ_FZON01000022.1"/>
</dbReference>
<organism evidence="1 2">
    <name type="scientific">Antarctobacter heliothermus</name>
    <dbReference type="NCBI Taxonomy" id="74033"/>
    <lineage>
        <taxon>Bacteria</taxon>
        <taxon>Pseudomonadati</taxon>
        <taxon>Pseudomonadota</taxon>
        <taxon>Alphaproteobacteria</taxon>
        <taxon>Rhodobacterales</taxon>
        <taxon>Roseobacteraceae</taxon>
        <taxon>Antarctobacter</taxon>
    </lineage>
</organism>